<dbReference type="AlphaFoldDB" id="A0A2K2BRI9"/>
<proteinExistence type="predicted"/>
<name>A0A2K2BRI9_POPTR</name>
<gene>
    <name evidence="1" type="ORF">POPTR_001G029200</name>
</gene>
<dbReference type="Proteomes" id="UP000006729">
    <property type="component" value="Chromosome 1"/>
</dbReference>
<dbReference type="EMBL" id="CM009290">
    <property type="protein sequence ID" value="PNT52387.1"/>
    <property type="molecule type" value="Genomic_DNA"/>
</dbReference>
<dbReference type="InParanoid" id="A0A2K2BRI9"/>
<organism evidence="1 2">
    <name type="scientific">Populus trichocarpa</name>
    <name type="common">Western balsam poplar</name>
    <name type="synonym">Populus balsamifera subsp. trichocarpa</name>
    <dbReference type="NCBI Taxonomy" id="3694"/>
    <lineage>
        <taxon>Eukaryota</taxon>
        <taxon>Viridiplantae</taxon>
        <taxon>Streptophyta</taxon>
        <taxon>Embryophyta</taxon>
        <taxon>Tracheophyta</taxon>
        <taxon>Spermatophyta</taxon>
        <taxon>Magnoliopsida</taxon>
        <taxon>eudicotyledons</taxon>
        <taxon>Gunneridae</taxon>
        <taxon>Pentapetalae</taxon>
        <taxon>rosids</taxon>
        <taxon>fabids</taxon>
        <taxon>Malpighiales</taxon>
        <taxon>Salicaceae</taxon>
        <taxon>Saliceae</taxon>
        <taxon>Populus</taxon>
    </lineage>
</organism>
<evidence type="ECO:0000313" key="1">
    <source>
        <dbReference type="EMBL" id="PNT52387.1"/>
    </source>
</evidence>
<reference evidence="1 2" key="1">
    <citation type="journal article" date="2006" name="Science">
        <title>The genome of black cottonwood, Populus trichocarpa (Torr. &amp; Gray).</title>
        <authorList>
            <person name="Tuskan G.A."/>
            <person name="Difazio S."/>
            <person name="Jansson S."/>
            <person name="Bohlmann J."/>
            <person name="Grigoriev I."/>
            <person name="Hellsten U."/>
            <person name="Putnam N."/>
            <person name="Ralph S."/>
            <person name="Rombauts S."/>
            <person name="Salamov A."/>
            <person name="Schein J."/>
            <person name="Sterck L."/>
            <person name="Aerts A."/>
            <person name="Bhalerao R.R."/>
            <person name="Bhalerao R.P."/>
            <person name="Blaudez D."/>
            <person name="Boerjan W."/>
            <person name="Brun A."/>
            <person name="Brunner A."/>
            <person name="Busov V."/>
            <person name="Campbell M."/>
            <person name="Carlson J."/>
            <person name="Chalot M."/>
            <person name="Chapman J."/>
            <person name="Chen G.L."/>
            <person name="Cooper D."/>
            <person name="Coutinho P.M."/>
            <person name="Couturier J."/>
            <person name="Covert S."/>
            <person name="Cronk Q."/>
            <person name="Cunningham R."/>
            <person name="Davis J."/>
            <person name="Degroeve S."/>
            <person name="Dejardin A."/>
            <person name="Depamphilis C."/>
            <person name="Detter J."/>
            <person name="Dirks B."/>
            <person name="Dubchak I."/>
            <person name="Duplessis S."/>
            <person name="Ehlting J."/>
            <person name="Ellis B."/>
            <person name="Gendler K."/>
            <person name="Goodstein D."/>
            <person name="Gribskov M."/>
            <person name="Grimwood J."/>
            <person name="Groover A."/>
            <person name="Gunter L."/>
            <person name="Hamberger B."/>
            <person name="Heinze B."/>
            <person name="Helariutta Y."/>
            <person name="Henrissat B."/>
            <person name="Holligan D."/>
            <person name="Holt R."/>
            <person name="Huang W."/>
            <person name="Islam-Faridi N."/>
            <person name="Jones S."/>
            <person name="Jones-Rhoades M."/>
            <person name="Jorgensen R."/>
            <person name="Joshi C."/>
            <person name="Kangasjarvi J."/>
            <person name="Karlsson J."/>
            <person name="Kelleher C."/>
            <person name="Kirkpatrick R."/>
            <person name="Kirst M."/>
            <person name="Kohler A."/>
            <person name="Kalluri U."/>
            <person name="Larimer F."/>
            <person name="Leebens-Mack J."/>
            <person name="Leple J.C."/>
            <person name="Locascio P."/>
            <person name="Lou Y."/>
            <person name="Lucas S."/>
            <person name="Martin F."/>
            <person name="Montanini B."/>
            <person name="Napoli C."/>
            <person name="Nelson D.R."/>
            <person name="Nelson C."/>
            <person name="Nieminen K."/>
            <person name="Nilsson O."/>
            <person name="Pereda V."/>
            <person name="Peter G."/>
            <person name="Philippe R."/>
            <person name="Pilate G."/>
            <person name="Poliakov A."/>
            <person name="Razumovskaya J."/>
            <person name="Richardson P."/>
            <person name="Rinaldi C."/>
            <person name="Ritland K."/>
            <person name="Rouze P."/>
            <person name="Ryaboy D."/>
            <person name="Schmutz J."/>
            <person name="Schrader J."/>
            <person name="Segerman B."/>
            <person name="Shin H."/>
            <person name="Siddiqui A."/>
            <person name="Sterky F."/>
            <person name="Terry A."/>
            <person name="Tsai C.J."/>
            <person name="Uberbacher E."/>
            <person name="Unneberg P."/>
            <person name="Vahala J."/>
            <person name="Wall K."/>
            <person name="Wessler S."/>
            <person name="Yang G."/>
            <person name="Yin T."/>
            <person name="Douglas C."/>
            <person name="Marra M."/>
            <person name="Sandberg G."/>
            <person name="Van de Peer Y."/>
            <person name="Rokhsar D."/>
        </authorList>
    </citation>
    <scope>NUCLEOTIDE SEQUENCE [LARGE SCALE GENOMIC DNA]</scope>
    <source>
        <strain evidence="2">cv. Nisqually</strain>
    </source>
</reference>
<sequence length="71" mass="8132">MKVIYYESTSESHQVLKKHAMDIQSQKAPPHICLCKLALVHLGVFVTNGFKSSFISVKNMMLQNRISMQQH</sequence>
<evidence type="ECO:0000313" key="2">
    <source>
        <dbReference type="Proteomes" id="UP000006729"/>
    </source>
</evidence>
<keyword evidence="2" id="KW-1185">Reference proteome</keyword>
<accession>A0A2K2BRI9</accession>
<protein>
    <submittedName>
        <fullName evidence="1">Uncharacterized protein</fullName>
    </submittedName>
</protein>